<evidence type="ECO:0000313" key="3">
    <source>
        <dbReference type="Proteomes" id="UP000682733"/>
    </source>
</evidence>
<gene>
    <name evidence="1" type="ORF">OVA965_LOCUS44038</name>
    <name evidence="2" type="ORF">TMI583_LOCUS46578</name>
</gene>
<evidence type="ECO:0000313" key="1">
    <source>
        <dbReference type="EMBL" id="CAF1636538.1"/>
    </source>
</evidence>
<accession>A0A8S2WZ01</accession>
<organism evidence="2 3">
    <name type="scientific">Didymodactylos carnosus</name>
    <dbReference type="NCBI Taxonomy" id="1234261"/>
    <lineage>
        <taxon>Eukaryota</taxon>
        <taxon>Metazoa</taxon>
        <taxon>Spiralia</taxon>
        <taxon>Gnathifera</taxon>
        <taxon>Rotifera</taxon>
        <taxon>Eurotatoria</taxon>
        <taxon>Bdelloidea</taxon>
        <taxon>Philodinida</taxon>
        <taxon>Philodinidae</taxon>
        <taxon>Didymodactylos</taxon>
    </lineage>
</organism>
<dbReference type="Proteomes" id="UP000677228">
    <property type="component" value="Unassembled WGS sequence"/>
</dbReference>
<dbReference type="Proteomes" id="UP000682733">
    <property type="component" value="Unassembled WGS sequence"/>
</dbReference>
<dbReference type="EMBL" id="CAJOBA010087136">
    <property type="protein sequence ID" value="CAF4468396.1"/>
    <property type="molecule type" value="Genomic_DNA"/>
</dbReference>
<reference evidence="2" key="1">
    <citation type="submission" date="2021-02" db="EMBL/GenBank/DDBJ databases">
        <authorList>
            <person name="Nowell W R."/>
        </authorList>
    </citation>
    <scope>NUCLEOTIDE SEQUENCE</scope>
</reference>
<feature type="non-terminal residue" evidence="2">
    <location>
        <position position="1"/>
    </location>
</feature>
<name>A0A8S2WZ01_9BILA</name>
<feature type="non-terminal residue" evidence="2">
    <location>
        <position position="125"/>
    </location>
</feature>
<dbReference type="AlphaFoldDB" id="A0A8S2WZ01"/>
<sequence>SYCQITEQEEEIVLTLYNRYKNSRAVANEITLKDYGNLTQYYNTLDLTAKKTRRINGVLARSAKRVALTRSSDPLMFWPQPNDRFDDDFLNSLDNNLNEPKQQQNAQTILVEGSQIDQELEQDYE</sequence>
<protein>
    <submittedName>
        <fullName evidence="2">Uncharacterized protein</fullName>
    </submittedName>
</protein>
<dbReference type="EMBL" id="CAJNOK010060832">
    <property type="protein sequence ID" value="CAF1636538.1"/>
    <property type="molecule type" value="Genomic_DNA"/>
</dbReference>
<proteinExistence type="predicted"/>
<comment type="caution">
    <text evidence="2">The sequence shown here is derived from an EMBL/GenBank/DDBJ whole genome shotgun (WGS) entry which is preliminary data.</text>
</comment>
<evidence type="ECO:0000313" key="2">
    <source>
        <dbReference type="EMBL" id="CAF4468396.1"/>
    </source>
</evidence>